<sequence>MKGRGAASDRRCTLATLLPSAVLREHRGLVTLPVTPALPQRTVALLKRLRASSTLAANAFSDVLFALISQEGVGEA</sequence>
<dbReference type="Gene3D" id="3.40.190.290">
    <property type="match status" value="1"/>
</dbReference>
<dbReference type="EMBL" id="JAYMRV010000017">
    <property type="protein sequence ID" value="MEM5426376.1"/>
    <property type="molecule type" value="Genomic_DNA"/>
</dbReference>
<keyword evidence="2" id="KW-1185">Reference proteome</keyword>
<dbReference type="RefSeq" id="WP_342950046.1">
    <property type="nucleotide sequence ID" value="NZ_JAYMRV010000017.1"/>
</dbReference>
<evidence type="ECO:0000313" key="1">
    <source>
        <dbReference type="EMBL" id="MEM5426376.1"/>
    </source>
</evidence>
<evidence type="ECO:0000313" key="2">
    <source>
        <dbReference type="Proteomes" id="UP001489897"/>
    </source>
</evidence>
<reference evidence="1 2" key="1">
    <citation type="submission" date="2024-01" db="EMBL/GenBank/DDBJ databases">
        <title>The diversity of rhizobia nodulating Mimosa spp. in eleven states of Brazil covering several biomes is determined by host plant, location, and edaphic factors.</title>
        <authorList>
            <person name="Rouws L."/>
            <person name="Barauna A."/>
            <person name="Beukes C."/>
            <person name="De Faria S.M."/>
            <person name="Gross E."/>
            <person name="Dos Reis Junior F.B."/>
            <person name="Simon M."/>
            <person name="Maluk M."/>
            <person name="Odee D.W."/>
            <person name="Kenicer G."/>
            <person name="Young J.P.W."/>
            <person name="Reis V.M."/>
            <person name="Zilli J."/>
            <person name="James E.K."/>
        </authorList>
    </citation>
    <scope>NUCLEOTIDE SEQUENCE [LARGE SCALE GENOMIC DNA]</scope>
    <source>
        <strain evidence="1 2">JPY167</strain>
    </source>
</reference>
<gene>
    <name evidence="1" type="ORF">VSR73_36030</name>
</gene>
<organism evidence="1 2">
    <name type="scientific">Paraburkholderia ferrariae</name>
    <dbReference type="NCBI Taxonomy" id="386056"/>
    <lineage>
        <taxon>Bacteria</taxon>
        <taxon>Pseudomonadati</taxon>
        <taxon>Pseudomonadota</taxon>
        <taxon>Betaproteobacteria</taxon>
        <taxon>Burkholderiales</taxon>
        <taxon>Burkholderiaceae</taxon>
        <taxon>Paraburkholderia</taxon>
    </lineage>
</organism>
<accession>A0ABU9S215</accession>
<protein>
    <recommendedName>
        <fullName evidence="3">LysR family transcriptional regulator</fullName>
    </recommendedName>
</protein>
<proteinExistence type="predicted"/>
<dbReference type="Proteomes" id="UP001489897">
    <property type="component" value="Unassembled WGS sequence"/>
</dbReference>
<evidence type="ECO:0008006" key="3">
    <source>
        <dbReference type="Google" id="ProtNLM"/>
    </source>
</evidence>
<name>A0ABU9S215_9BURK</name>
<comment type="caution">
    <text evidence="1">The sequence shown here is derived from an EMBL/GenBank/DDBJ whole genome shotgun (WGS) entry which is preliminary data.</text>
</comment>